<dbReference type="AlphaFoldDB" id="A0AAD5S575"/>
<keyword evidence="8 9" id="KW-0472">Membrane</keyword>
<evidence type="ECO:0000256" key="1">
    <source>
        <dbReference type="ARBA" id="ARBA00004225"/>
    </source>
</evidence>
<dbReference type="InterPro" id="IPR023395">
    <property type="entry name" value="MCP_dom_sf"/>
</dbReference>
<keyword evidence="7" id="KW-0496">Mitochondrion</keyword>
<dbReference type="InterPro" id="IPR018108">
    <property type="entry name" value="MCP_transmembrane"/>
</dbReference>
<feature type="region of interest" description="Disordered" evidence="11">
    <location>
        <begin position="130"/>
        <end position="162"/>
    </location>
</feature>
<comment type="similarity">
    <text evidence="2 10">Belongs to the mitochondrial carrier (TC 2.A.29) family.</text>
</comment>
<reference evidence="13" key="1">
    <citation type="submission" date="2020-05" db="EMBL/GenBank/DDBJ databases">
        <title>Phylogenomic resolution of chytrid fungi.</title>
        <authorList>
            <person name="Stajich J.E."/>
            <person name="Amses K."/>
            <person name="Simmons R."/>
            <person name="Seto K."/>
            <person name="Myers J."/>
            <person name="Bonds A."/>
            <person name="Quandt C.A."/>
            <person name="Barry K."/>
            <person name="Liu P."/>
            <person name="Grigoriev I."/>
            <person name="Longcore J.E."/>
            <person name="James T.Y."/>
        </authorList>
    </citation>
    <scope>NUCLEOTIDE SEQUENCE</scope>
    <source>
        <strain evidence="13">JEL0318</strain>
    </source>
</reference>
<protein>
    <recommendedName>
        <fullName evidence="15">Mitochondrial carrier protein</fullName>
    </recommendedName>
</protein>
<evidence type="ECO:0000256" key="4">
    <source>
        <dbReference type="ARBA" id="ARBA00022692"/>
    </source>
</evidence>
<feature type="repeat" description="Solcar" evidence="9">
    <location>
        <begin position="1"/>
        <end position="53"/>
    </location>
</feature>
<dbReference type="GO" id="GO:0031966">
    <property type="term" value="C:mitochondrial membrane"/>
    <property type="evidence" value="ECO:0007669"/>
    <property type="project" value="UniProtKB-SubCell"/>
</dbReference>
<dbReference type="SUPFAM" id="SSF103506">
    <property type="entry name" value="Mitochondrial carrier"/>
    <property type="match status" value="1"/>
</dbReference>
<evidence type="ECO:0000256" key="3">
    <source>
        <dbReference type="ARBA" id="ARBA00022448"/>
    </source>
</evidence>
<evidence type="ECO:0008006" key="15">
    <source>
        <dbReference type="Google" id="ProtNLM"/>
    </source>
</evidence>
<evidence type="ECO:0000256" key="8">
    <source>
        <dbReference type="ARBA" id="ARBA00023136"/>
    </source>
</evidence>
<evidence type="ECO:0000256" key="10">
    <source>
        <dbReference type="RuleBase" id="RU000488"/>
    </source>
</evidence>
<evidence type="ECO:0000256" key="11">
    <source>
        <dbReference type="SAM" id="MobiDB-lite"/>
    </source>
</evidence>
<dbReference type="GO" id="GO:0022857">
    <property type="term" value="F:transmembrane transporter activity"/>
    <property type="evidence" value="ECO:0007669"/>
    <property type="project" value="TreeGrafter"/>
</dbReference>
<evidence type="ECO:0000256" key="2">
    <source>
        <dbReference type="ARBA" id="ARBA00006375"/>
    </source>
</evidence>
<evidence type="ECO:0000313" key="14">
    <source>
        <dbReference type="Proteomes" id="UP001212841"/>
    </source>
</evidence>
<organism evidence="13 14">
    <name type="scientific">Rhizophlyctis rosea</name>
    <dbReference type="NCBI Taxonomy" id="64517"/>
    <lineage>
        <taxon>Eukaryota</taxon>
        <taxon>Fungi</taxon>
        <taxon>Fungi incertae sedis</taxon>
        <taxon>Chytridiomycota</taxon>
        <taxon>Chytridiomycota incertae sedis</taxon>
        <taxon>Chytridiomycetes</taxon>
        <taxon>Rhizophlyctidales</taxon>
        <taxon>Rhizophlyctidaceae</taxon>
        <taxon>Rhizophlyctis</taxon>
    </lineage>
</organism>
<feature type="transmembrane region" description="Helical" evidence="12">
    <location>
        <begin position="69"/>
        <end position="91"/>
    </location>
</feature>
<keyword evidence="3 10" id="KW-0813">Transport</keyword>
<dbReference type="PANTHER" id="PTHR45624">
    <property type="entry name" value="MITOCHONDRIAL BASIC AMINO ACIDS TRANSPORTER-RELATED"/>
    <property type="match status" value="1"/>
</dbReference>
<sequence>MQAYRYRSTIECIRTTYASEKLPGFFRGITPVLVSVSFLRTISFSMYNRGKKEVLDVVEGRGWGKMKELVVASSLSGGFAGCVVATLNAPIDFIKVQRQLERLMATQRTSLHVPDAFPTTPAPAAAAGLGENAATPLDKTTPPRSEPLRGTHGSAPTSTAIQPAAHKDLSTWEWAKRIVKLKGWSGLYSGYHMHLLRDLIGTSMYFCGYETCKALFTRDGREAGPFVHMMGGGMAGTLSWIVLYPIDMTKSVLQREALRPNPKYQTATSFVKAKWAKAGIAGFYKGISAQLVRSFPVHALNFLVYEQVMKFCRNFGL</sequence>
<dbReference type="Gene3D" id="1.50.40.10">
    <property type="entry name" value="Mitochondrial carrier domain"/>
    <property type="match status" value="1"/>
</dbReference>
<dbReference type="Proteomes" id="UP001212841">
    <property type="component" value="Unassembled WGS sequence"/>
</dbReference>
<proteinExistence type="inferred from homology"/>
<dbReference type="EMBL" id="JADGJD010001144">
    <property type="protein sequence ID" value="KAJ3046544.1"/>
    <property type="molecule type" value="Genomic_DNA"/>
</dbReference>
<comment type="caution">
    <text evidence="13">The sequence shown here is derived from an EMBL/GenBank/DDBJ whole genome shotgun (WGS) entry which is preliminary data.</text>
</comment>
<feature type="repeat" description="Solcar" evidence="9">
    <location>
        <begin position="114"/>
        <end position="215"/>
    </location>
</feature>
<dbReference type="InterPro" id="IPR050567">
    <property type="entry name" value="Mitochondrial_Carrier"/>
</dbReference>
<feature type="repeat" description="Solcar" evidence="9">
    <location>
        <begin position="223"/>
        <end position="311"/>
    </location>
</feature>
<evidence type="ECO:0000256" key="7">
    <source>
        <dbReference type="ARBA" id="ARBA00023128"/>
    </source>
</evidence>
<comment type="subcellular location">
    <subcellularLocation>
        <location evidence="1">Mitochondrion membrane</location>
        <topology evidence="1">Multi-pass membrane protein</topology>
    </subcellularLocation>
</comment>
<gene>
    <name evidence="13" type="ORF">HK097_000764</name>
</gene>
<evidence type="ECO:0000256" key="6">
    <source>
        <dbReference type="ARBA" id="ARBA00022989"/>
    </source>
</evidence>
<dbReference type="PROSITE" id="PS50920">
    <property type="entry name" value="SOLCAR"/>
    <property type="match status" value="3"/>
</dbReference>
<keyword evidence="6 12" id="KW-1133">Transmembrane helix</keyword>
<evidence type="ECO:0000256" key="9">
    <source>
        <dbReference type="PROSITE-ProRule" id="PRU00282"/>
    </source>
</evidence>
<keyword evidence="4 9" id="KW-0812">Transmembrane</keyword>
<keyword evidence="5" id="KW-0677">Repeat</keyword>
<keyword evidence="14" id="KW-1185">Reference proteome</keyword>
<evidence type="ECO:0000313" key="13">
    <source>
        <dbReference type="EMBL" id="KAJ3046544.1"/>
    </source>
</evidence>
<evidence type="ECO:0000256" key="12">
    <source>
        <dbReference type="SAM" id="Phobius"/>
    </source>
</evidence>
<evidence type="ECO:0000256" key="5">
    <source>
        <dbReference type="ARBA" id="ARBA00022737"/>
    </source>
</evidence>
<dbReference type="Pfam" id="PF00153">
    <property type="entry name" value="Mito_carr"/>
    <property type="match status" value="4"/>
</dbReference>
<dbReference type="PANTHER" id="PTHR45624:SF9">
    <property type="entry name" value="CARRIER PROTEIN, PUTATIVE (AFU_ORTHOLOGUE AFUA_4G06390)-RELATED"/>
    <property type="match status" value="1"/>
</dbReference>
<name>A0AAD5S575_9FUNG</name>
<accession>A0AAD5S575</accession>